<reference evidence="2" key="1">
    <citation type="journal article" date="2023" name="Front. Plant Sci.">
        <title>Chromosomal-level genome assembly of Melastoma candidum provides insights into trichome evolution.</title>
        <authorList>
            <person name="Zhong Y."/>
            <person name="Wu W."/>
            <person name="Sun C."/>
            <person name="Zou P."/>
            <person name="Liu Y."/>
            <person name="Dai S."/>
            <person name="Zhou R."/>
        </authorList>
    </citation>
    <scope>NUCLEOTIDE SEQUENCE [LARGE SCALE GENOMIC DNA]</scope>
</reference>
<keyword evidence="2" id="KW-1185">Reference proteome</keyword>
<evidence type="ECO:0000313" key="2">
    <source>
        <dbReference type="Proteomes" id="UP001057402"/>
    </source>
</evidence>
<evidence type="ECO:0000313" key="1">
    <source>
        <dbReference type="EMBL" id="KAI4384434.1"/>
    </source>
</evidence>
<organism evidence="1 2">
    <name type="scientific">Melastoma candidum</name>
    <dbReference type="NCBI Taxonomy" id="119954"/>
    <lineage>
        <taxon>Eukaryota</taxon>
        <taxon>Viridiplantae</taxon>
        <taxon>Streptophyta</taxon>
        <taxon>Embryophyta</taxon>
        <taxon>Tracheophyta</taxon>
        <taxon>Spermatophyta</taxon>
        <taxon>Magnoliopsida</taxon>
        <taxon>eudicotyledons</taxon>
        <taxon>Gunneridae</taxon>
        <taxon>Pentapetalae</taxon>
        <taxon>rosids</taxon>
        <taxon>malvids</taxon>
        <taxon>Myrtales</taxon>
        <taxon>Melastomataceae</taxon>
        <taxon>Melastomatoideae</taxon>
        <taxon>Melastomateae</taxon>
        <taxon>Melastoma</taxon>
    </lineage>
</organism>
<dbReference type="Proteomes" id="UP001057402">
    <property type="component" value="Chromosome 2"/>
</dbReference>
<proteinExistence type="predicted"/>
<comment type="caution">
    <text evidence="1">The sequence shown here is derived from an EMBL/GenBank/DDBJ whole genome shotgun (WGS) entry which is preliminary data.</text>
</comment>
<sequence length="424" mass="46906">MKTLNPRPPKPHCSWVADSPQMASLDNHRDHDGYRVQSSCEREVLDIEVYDEMDVFGAEDVFRCEDDDIMVEVLGSDVYVDGICGRGDGNACFTAGLADDGEFDPNSWSHGAVGPSVEGSGRRRQGLEARARDTIKDTSGKEGSQTHRTNHTRKERSSADLMGNPEELLEASSLLKRHKVDDDPGITLGFEDEPITITMVEDITTSSSGSKPSGSLESNGEGSENGECALLNGFEIFVSETGDVQFPEHSSSDDLLEQLQFAAENPLVGHEESILHNRERSEIYQFADTIDSYWTDRVIATNPLDQPYYDYEGEMTNEDSRTLGKSDRLLSTAKESSTIESDCLLTGDNSPAELILIFPKTGSFPVAATLNKTLKMFGPLKESETQVDRKSNRARVVFRKYGDAKCHISLDLKKPLENGRWCES</sequence>
<name>A0ACB9RZV4_9MYRT</name>
<dbReference type="EMBL" id="CM042881">
    <property type="protein sequence ID" value="KAI4384434.1"/>
    <property type="molecule type" value="Genomic_DNA"/>
</dbReference>
<accession>A0ACB9RZV4</accession>
<protein>
    <submittedName>
        <fullName evidence="1">Uncharacterized protein</fullName>
    </submittedName>
</protein>
<gene>
    <name evidence="1" type="ORF">MLD38_002593</name>
</gene>